<protein>
    <submittedName>
        <fullName evidence="1">Uncharacterized protein</fullName>
    </submittedName>
</protein>
<name>A0ACC2JZM5_9PEZI</name>
<evidence type="ECO:0000313" key="2">
    <source>
        <dbReference type="Proteomes" id="UP001153332"/>
    </source>
</evidence>
<keyword evidence="2" id="KW-1185">Reference proteome</keyword>
<sequence>MSRGKTTSQILRLTLARQATREIRPLTTTQLYRFQSSSSTVGSAIMANNNNATVKFSAGTDETALTAALEELLSSAGKGGRWALISSGQGLERSFKFKTFTKTWVISPMLHTAQRNYLATPGWDGMYRMPGWPPSGKNPPGDMPNKAACCETPTPRDDTEQFISLEVPPTRDMAPATIYY</sequence>
<dbReference type="Proteomes" id="UP001153332">
    <property type="component" value="Unassembled WGS sequence"/>
</dbReference>
<comment type="caution">
    <text evidence="1">The sequence shown here is derived from an EMBL/GenBank/DDBJ whole genome shotgun (WGS) entry which is preliminary data.</text>
</comment>
<accession>A0ACC2JZM5</accession>
<dbReference type="EMBL" id="JAPUUL010000059">
    <property type="protein sequence ID" value="KAJ8132980.1"/>
    <property type="molecule type" value="Genomic_DNA"/>
</dbReference>
<gene>
    <name evidence="1" type="ORF">O1611_g641</name>
</gene>
<organism evidence="1 2">
    <name type="scientific">Lasiodiplodia mahajangana</name>
    <dbReference type="NCBI Taxonomy" id="1108764"/>
    <lineage>
        <taxon>Eukaryota</taxon>
        <taxon>Fungi</taxon>
        <taxon>Dikarya</taxon>
        <taxon>Ascomycota</taxon>
        <taxon>Pezizomycotina</taxon>
        <taxon>Dothideomycetes</taxon>
        <taxon>Dothideomycetes incertae sedis</taxon>
        <taxon>Botryosphaeriales</taxon>
        <taxon>Botryosphaeriaceae</taxon>
        <taxon>Lasiodiplodia</taxon>
    </lineage>
</organism>
<evidence type="ECO:0000313" key="1">
    <source>
        <dbReference type="EMBL" id="KAJ8132980.1"/>
    </source>
</evidence>
<reference evidence="1" key="1">
    <citation type="submission" date="2022-12" db="EMBL/GenBank/DDBJ databases">
        <title>Genome Sequence of Lasiodiplodia mahajangana.</title>
        <authorList>
            <person name="Buettner E."/>
        </authorList>
    </citation>
    <scope>NUCLEOTIDE SEQUENCE</scope>
    <source>
        <strain evidence="1">VT137</strain>
    </source>
</reference>
<proteinExistence type="predicted"/>